<dbReference type="AlphaFoldDB" id="A0A8J2E7Y7"/>
<proteinExistence type="predicted"/>
<gene>
    <name evidence="1" type="ORF">HICCMSTLAB_LOCUS2259</name>
</gene>
<organism evidence="1 2">
    <name type="scientific">Cotesia congregata</name>
    <name type="common">Parasitoid wasp</name>
    <name type="synonym">Apanteles congregatus</name>
    <dbReference type="NCBI Taxonomy" id="51543"/>
    <lineage>
        <taxon>Eukaryota</taxon>
        <taxon>Metazoa</taxon>
        <taxon>Ecdysozoa</taxon>
        <taxon>Arthropoda</taxon>
        <taxon>Hexapoda</taxon>
        <taxon>Insecta</taxon>
        <taxon>Pterygota</taxon>
        <taxon>Neoptera</taxon>
        <taxon>Endopterygota</taxon>
        <taxon>Hymenoptera</taxon>
        <taxon>Apocrita</taxon>
        <taxon>Ichneumonoidea</taxon>
        <taxon>Braconidae</taxon>
        <taxon>Microgastrinae</taxon>
        <taxon>Cotesia</taxon>
    </lineage>
</organism>
<accession>A0A8J2E7Y7</accession>
<dbReference type="Proteomes" id="UP000786811">
    <property type="component" value="Unassembled WGS sequence"/>
</dbReference>
<name>A0A8J2E7Y7_COTCN</name>
<comment type="caution">
    <text evidence="1">The sequence shown here is derived from an EMBL/GenBank/DDBJ whole genome shotgun (WGS) entry which is preliminary data.</text>
</comment>
<sequence length="99" mass="11827">MRKLLKEETTDRFNEKSKAYNLRRNYPDDIVDENNVELRLRLDQGKFENKISELGDNSCFSAARIYACLVNKYETYNNYIDYLEKYAEENKIVDLISIQ</sequence>
<dbReference type="EMBL" id="CAJNRD030001117">
    <property type="protein sequence ID" value="CAG5076719.1"/>
    <property type="molecule type" value="Genomic_DNA"/>
</dbReference>
<protein>
    <submittedName>
        <fullName evidence="1">Uncharacterized protein</fullName>
    </submittedName>
</protein>
<evidence type="ECO:0000313" key="1">
    <source>
        <dbReference type="EMBL" id="CAG5076719.1"/>
    </source>
</evidence>
<dbReference type="OrthoDB" id="10560893at2759"/>
<reference evidence="1" key="1">
    <citation type="submission" date="2021-04" db="EMBL/GenBank/DDBJ databases">
        <authorList>
            <person name="Chebbi M.A.C M."/>
        </authorList>
    </citation>
    <scope>NUCLEOTIDE SEQUENCE</scope>
</reference>
<keyword evidence="2" id="KW-1185">Reference proteome</keyword>
<evidence type="ECO:0000313" key="2">
    <source>
        <dbReference type="Proteomes" id="UP000786811"/>
    </source>
</evidence>